<evidence type="ECO:0000313" key="3">
    <source>
        <dbReference type="Proteomes" id="UP000077926"/>
    </source>
</evidence>
<geneLocation type="plasmid" evidence="3">
    <name>pg25-68</name>
</geneLocation>
<keyword evidence="1" id="KW-0812">Transmembrane</keyword>
<evidence type="ECO:0000256" key="1">
    <source>
        <dbReference type="SAM" id="Phobius"/>
    </source>
</evidence>
<keyword evidence="1" id="KW-1133">Transmembrane helix</keyword>
<evidence type="ECO:0000313" key="2">
    <source>
        <dbReference type="EMBL" id="AOH57463.1"/>
    </source>
</evidence>
<keyword evidence="3" id="KW-1185">Reference proteome</keyword>
<gene>
    <name evidence="2" type="ORF">ABE28_024250</name>
</gene>
<accession>A0A1B3XW81</accession>
<feature type="transmembrane region" description="Helical" evidence="1">
    <location>
        <begin position="7"/>
        <end position="28"/>
    </location>
</feature>
<dbReference type="AlphaFoldDB" id="A0A1B3XW81"/>
<dbReference type="Proteomes" id="UP000077926">
    <property type="component" value="Plasmid pG25-68"/>
</dbReference>
<reference evidence="2 3" key="1">
    <citation type="submission" date="2016-08" db="EMBL/GenBank/DDBJ databases">
        <title>Complete genome sequence of Bacillus muralis G25-68, a strain with toxicity to nematodes.</title>
        <authorList>
            <person name="Zheng Z."/>
        </authorList>
    </citation>
    <scope>NUCLEOTIDE SEQUENCE [LARGE SCALE GENOMIC DNA]</scope>
    <source>
        <strain evidence="2 3">G25-68</strain>
        <plasmid evidence="3">pg25-68</plasmid>
    </source>
</reference>
<sequence>MLFKNNLTFIFLIFSIFSFGLGNVLYLLWGYSPIYGSVLGFIFLLSATVFAFKRYKEKTKN</sequence>
<dbReference type="EMBL" id="CP017081">
    <property type="protein sequence ID" value="AOH57463.1"/>
    <property type="molecule type" value="Genomic_DNA"/>
</dbReference>
<keyword evidence="2" id="KW-0614">Plasmid</keyword>
<feature type="transmembrane region" description="Helical" evidence="1">
    <location>
        <begin position="34"/>
        <end position="52"/>
    </location>
</feature>
<keyword evidence="1" id="KW-0472">Membrane</keyword>
<organism evidence="2 3">
    <name type="scientific">Peribacillus muralis</name>
    <dbReference type="NCBI Taxonomy" id="264697"/>
    <lineage>
        <taxon>Bacteria</taxon>
        <taxon>Bacillati</taxon>
        <taxon>Bacillota</taxon>
        <taxon>Bacilli</taxon>
        <taxon>Bacillales</taxon>
        <taxon>Bacillaceae</taxon>
        <taxon>Peribacillus</taxon>
    </lineage>
</organism>
<name>A0A1B3XW81_9BACI</name>
<dbReference type="KEGG" id="bmur:ABE28_024250"/>
<protein>
    <submittedName>
        <fullName evidence="2">Uncharacterized protein</fullName>
    </submittedName>
</protein>
<proteinExistence type="predicted"/>